<keyword evidence="9" id="KW-0460">Magnesium</keyword>
<dbReference type="GeneID" id="106554339"/>
<feature type="domain" description="Guanylate cyclase" evidence="15">
    <location>
        <begin position="275"/>
        <end position="402"/>
    </location>
</feature>
<feature type="transmembrane region" description="Helical" evidence="14">
    <location>
        <begin position="594"/>
        <end position="613"/>
    </location>
</feature>
<accession>A0A6I9YV36</accession>
<dbReference type="InterPro" id="IPR001054">
    <property type="entry name" value="A/G_cyclase"/>
</dbReference>
<keyword evidence="5 14" id="KW-0812">Transmembrane</keyword>
<feature type="transmembrane region" description="Helical" evidence="14">
    <location>
        <begin position="96"/>
        <end position="113"/>
    </location>
</feature>
<keyword evidence="13" id="KW-0456">Lyase</keyword>
<dbReference type="CDD" id="cd07302">
    <property type="entry name" value="CHD"/>
    <property type="match status" value="1"/>
</dbReference>
<feature type="transmembrane region" description="Helical" evidence="14">
    <location>
        <begin position="619"/>
        <end position="640"/>
    </location>
</feature>
<dbReference type="EC" id="4.6.1.1" evidence="4"/>
<keyword evidence="8" id="KW-0067">ATP-binding</keyword>
<dbReference type="CTD" id="113"/>
<keyword evidence="16" id="KW-1185">Reference proteome</keyword>
<feature type="transmembrane region" description="Helical" evidence="14">
    <location>
        <begin position="34"/>
        <end position="56"/>
    </location>
</feature>
<feature type="transmembrane region" description="Helical" evidence="14">
    <location>
        <begin position="172"/>
        <end position="193"/>
    </location>
</feature>
<evidence type="ECO:0000256" key="9">
    <source>
        <dbReference type="ARBA" id="ARBA00022842"/>
    </source>
</evidence>
<dbReference type="InterPro" id="IPR032628">
    <property type="entry name" value="AC_N"/>
</dbReference>
<feature type="transmembrane region" description="Helical" evidence="14">
    <location>
        <begin position="125"/>
        <end position="142"/>
    </location>
</feature>
<dbReference type="PANTHER" id="PTHR45627">
    <property type="entry name" value="ADENYLATE CYCLASE TYPE 1"/>
    <property type="match status" value="1"/>
</dbReference>
<evidence type="ECO:0000256" key="6">
    <source>
        <dbReference type="ARBA" id="ARBA00022723"/>
    </source>
</evidence>
<evidence type="ECO:0000256" key="11">
    <source>
        <dbReference type="ARBA" id="ARBA00023136"/>
    </source>
</evidence>
<dbReference type="SMART" id="SM00044">
    <property type="entry name" value="CYCc"/>
    <property type="match status" value="1"/>
</dbReference>
<dbReference type="PROSITE" id="PS50125">
    <property type="entry name" value="GUANYLATE_CYCLASE_2"/>
    <property type="match status" value="1"/>
</dbReference>
<organism evidence="16 17">
    <name type="scientific">Thamnophis sirtalis</name>
    <dbReference type="NCBI Taxonomy" id="35019"/>
    <lineage>
        <taxon>Eukaryota</taxon>
        <taxon>Metazoa</taxon>
        <taxon>Chordata</taxon>
        <taxon>Craniata</taxon>
        <taxon>Vertebrata</taxon>
        <taxon>Euteleostomi</taxon>
        <taxon>Lepidosauria</taxon>
        <taxon>Squamata</taxon>
        <taxon>Bifurcata</taxon>
        <taxon>Unidentata</taxon>
        <taxon>Episquamata</taxon>
        <taxon>Toxicofera</taxon>
        <taxon>Serpentes</taxon>
        <taxon>Colubroidea</taxon>
        <taxon>Colubridae</taxon>
        <taxon>Natricinae</taxon>
        <taxon>Thamnophis</taxon>
    </lineage>
</organism>
<feature type="transmembrane region" description="Helical" evidence="14">
    <location>
        <begin position="672"/>
        <end position="692"/>
    </location>
</feature>
<comment type="subcellular location">
    <subcellularLocation>
        <location evidence="3">Membrane</location>
        <topology evidence="3">Multi-pass membrane protein</topology>
    </subcellularLocation>
</comment>
<dbReference type="Proteomes" id="UP000504617">
    <property type="component" value="Unplaced"/>
</dbReference>
<comment type="cofactor">
    <cofactor evidence="2">
        <name>Mn(2+)</name>
        <dbReference type="ChEBI" id="CHEBI:29035"/>
    </cofactor>
</comment>
<evidence type="ECO:0000256" key="12">
    <source>
        <dbReference type="ARBA" id="ARBA00023211"/>
    </source>
</evidence>
<dbReference type="PANTHER" id="PTHR45627:SF9">
    <property type="entry name" value="ADENYLATE CYCLASE TYPE 7"/>
    <property type="match status" value="1"/>
</dbReference>
<evidence type="ECO:0000313" key="17">
    <source>
        <dbReference type="RefSeq" id="XP_013928468.1"/>
    </source>
</evidence>
<dbReference type="GO" id="GO:0035556">
    <property type="term" value="P:intracellular signal transduction"/>
    <property type="evidence" value="ECO:0007669"/>
    <property type="project" value="InterPro"/>
</dbReference>
<keyword evidence="7" id="KW-0547">Nucleotide-binding</keyword>
<evidence type="ECO:0000256" key="1">
    <source>
        <dbReference type="ARBA" id="ARBA00001593"/>
    </source>
</evidence>
<dbReference type="GO" id="GO:0006171">
    <property type="term" value="P:cAMP biosynthetic process"/>
    <property type="evidence" value="ECO:0007669"/>
    <property type="project" value="InterPro"/>
</dbReference>
<dbReference type="KEGG" id="tsr:106554339"/>
<gene>
    <name evidence="17" type="primary">ADCY7</name>
</gene>
<evidence type="ECO:0000259" key="15">
    <source>
        <dbReference type="PROSITE" id="PS50125"/>
    </source>
</evidence>
<dbReference type="GO" id="GO:0005524">
    <property type="term" value="F:ATP binding"/>
    <property type="evidence" value="ECO:0007669"/>
    <property type="project" value="UniProtKB-KW"/>
</dbReference>
<dbReference type="GO" id="GO:0007193">
    <property type="term" value="P:adenylate cyclase-inhibiting G protein-coupled receptor signaling pathway"/>
    <property type="evidence" value="ECO:0007669"/>
    <property type="project" value="TreeGrafter"/>
</dbReference>
<feature type="transmembrane region" description="Helical" evidence="14">
    <location>
        <begin position="63"/>
        <end position="84"/>
    </location>
</feature>
<evidence type="ECO:0000256" key="4">
    <source>
        <dbReference type="ARBA" id="ARBA00012201"/>
    </source>
</evidence>
<dbReference type="GO" id="GO:0046872">
    <property type="term" value="F:metal ion binding"/>
    <property type="evidence" value="ECO:0007669"/>
    <property type="project" value="UniProtKB-KW"/>
</dbReference>
<evidence type="ECO:0000256" key="10">
    <source>
        <dbReference type="ARBA" id="ARBA00022989"/>
    </source>
</evidence>
<keyword evidence="12" id="KW-0464">Manganese</keyword>
<dbReference type="Pfam" id="PF00211">
    <property type="entry name" value="Guanylate_cyc"/>
    <property type="match status" value="1"/>
</dbReference>
<evidence type="ECO:0000256" key="8">
    <source>
        <dbReference type="ARBA" id="ARBA00022840"/>
    </source>
</evidence>
<dbReference type="SUPFAM" id="SSF55073">
    <property type="entry name" value="Nucleotide cyclase"/>
    <property type="match status" value="1"/>
</dbReference>
<evidence type="ECO:0000256" key="3">
    <source>
        <dbReference type="ARBA" id="ARBA00004141"/>
    </source>
</evidence>
<dbReference type="AlphaFoldDB" id="A0A6I9YV36"/>
<sequence>MPAKGKYFFNESEGCKLSDPLYEKYLYASQQHPLLFFLLFIVVAYCSTLIVVLVSYDKNAGEHLAFIVTVSVALIIFIIMYVLVYVEYYFWCQLKLFAGVIWISLLAIGYVSIFDNSKPAGWEQVPFFLFIIFTTYTMLPLAMRDAVIVSSFSAVSHIIVLSVTADSQNQHTLLLQLVANAFIFLCGNLLGAYHKHQVQDASWDLYRYTLKCIQVQMKLKIEKRQQESLLLSILPAHISMGMKLAIIERLKETNDMKKHDNNFHNLYVKRHQNVSILYADIVGFTRLASDCSPKELVVMLNELFGKFDQIAKENECMRIKILGDCYYCVSGLPVSLPIHAKNCVKMGLDMCEAIKQVREATGVDINMRVGIHSGNVLCGVIGLRKWQYDVWSHDVSLANRMESAGIPGRVHITEATLNHLGKAYEVEEGNGHLRDPYLESMNIKTYLVIDPRSKQRATNNHFPQSRVQDGLKMRASVRMSRYLESWGAARPFSHLNHRESVSSDTSAPNRRRRKEIALQLASRQRTTERNTSQKGRMEEEINDKMMSTIEGLNSAKPWCGQKDDFRGLCGFLLCFVETGLEKEYRTIAIPKLKGYFVCAGIVLLCMFAVQICVTSNSRTLGISFGIVAIIMGLILCVCFADDCWRCCAKRWPLARYFCRISEKVETMPSVRLPLAILALGSLLIIAVFNLVMPSVEY</sequence>
<dbReference type="Pfam" id="PF16214">
    <property type="entry name" value="AC_N"/>
    <property type="match status" value="1"/>
</dbReference>
<dbReference type="GO" id="GO:0004016">
    <property type="term" value="F:adenylate cyclase activity"/>
    <property type="evidence" value="ECO:0007669"/>
    <property type="project" value="UniProtKB-EC"/>
</dbReference>
<dbReference type="InterPro" id="IPR009398">
    <property type="entry name" value="Adcy_conserved_dom"/>
</dbReference>
<comment type="catalytic activity">
    <reaction evidence="1">
        <text>ATP = 3',5'-cyclic AMP + diphosphate</text>
        <dbReference type="Rhea" id="RHEA:15389"/>
        <dbReference type="ChEBI" id="CHEBI:30616"/>
        <dbReference type="ChEBI" id="CHEBI:33019"/>
        <dbReference type="ChEBI" id="CHEBI:58165"/>
        <dbReference type="EC" id="4.6.1.1"/>
    </reaction>
</comment>
<evidence type="ECO:0000256" key="13">
    <source>
        <dbReference type="ARBA" id="ARBA00023239"/>
    </source>
</evidence>
<proteinExistence type="predicted"/>
<name>A0A6I9YV36_9SAUR</name>
<protein>
    <recommendedName>
        <fullName evidence="4">adenylate cyclase</fullName>
        <ecNumber evidence="4">4.6.1.1</ecNumber>
    </recommendedName>
</protein>
<dbReference type="Gene3D" id="3.30.70.1230">
    <property type="entry name" value="Nucleotide cyclase"/>
    <property type="match status" value="1"/>
</dbReference>
<keyword evidence="6" id="KW-0479">Metal-binding</keyword>
<dbReference type="GO" id="GO:0007189">
    <property type="term" value="P:adenylate cyclase-activating G protein-coupled receptor signaling pathway"/>
    <property type="evidence" value="ECO:0007669"/>
    <property type="project" value="TreeGrafter"/>
</dbReference>
<reference evidence="17" key="1">
    <citation type="submission" date="2025-08" db="UniProtKB">
        <authorList>
            <consortium name="RefSeq"/>
        </authorList>
    </citation>
    <scope>IDENTIFICATION</scope>
</reference>
<evidence type="ECO:0000256" key="7">
    <source>
        <dbReference type="ARBA" id="ARBA00022741"/>
    </source>
</evidence>
<dbReference type="FunFam" id="3.30.70.1230:FF:000012">
    <property type="entry name" value="Adenylate cyclase"/>
    <property type="match status" value="1"/>
</dbReference>
<dbReference type="RefSeq" id="XP_013928468.1">
    <property type="nucleotide sequence ID" value="XM_014072993.1"/>
</dbReference>
<dbReference type="Pfam" id="PF06327">
    <property type="entry name" value="Adcy_cons_dom"/>
    <property type="match status" value="1"/>
</dbReference>
<keyword evidence="11 14" id="KW-0472">Membrane</keyword>
<dbReference type="InterPro" id="IPR029787">
    <property type="entry name" value="Nucleotide_cyclase"/>
</dbReference>
<dbReference type="OrthoDB" id="10035433at2759"/>
<evidence type="ECO:0000256" key="5">
    <source>
        <dbReference type="ARBA" id="ARBA00022692"/>
    </source>
</evidence>
<evidence type="ECO:0000313" key="16">
    <source>
        <dbReference type="Proteomes" id="UP000504617"/>
    </source>
</evidence>
<evidence type="ECO:0000256" key="2">
    <source>
        <dbReference type="ARBA" id="ARBA00001936"/>
    </source>
</evidence>
<keyword evidence="10 14" id="KW-1133">Transmembrane helix</keyword>
<evidence type="ECO:0000256" key="14">
    <source>
        <dbReference type="SAM" id="Phobius"/>
    </source>
</evidence>
<dbReference type="GO" id="GO:0005886">
    <property type="term" value="C:plasma membrane"/>
    <property type="evidence" value="ECO:0007669"/>
    <property type="project" value="InterPro"/>
</dbReference>